<evidence type="ECO:0000313" key="2">
    <source>
        <dbReference type="Proteomes" id="UP000076154"/>
    </source>
</evidence>
<comment type="caution">
    <text evidence="1">The sequence shown here is derived from an EMBL/GenBank/DDBJ whole genome shotgun (WGS) entry which is preliminary data.</text>
</comment>
<proteinExistence type="predicted"/>
<dbReference type="EMBL" id="LUEZ02000043">
    <property type="protein sequence ID" value="RDB24520.1"/>
    <property type="molecule type" value="Genomic_DNA"/>
</dbReference>
<name>A0A369JTG2_HYPMA</name>
<keyword evidence="2" id="KW-1185">Reference proteome</keyword>
<dbReference type="Proteomes" id="UP000076154">
    <property type="component" value="Unassembled WGS sequence"/>
</dbReference>
<organism evidence="1 2">
    <name type="scientific">Hypsizygus marmoreus</name>
    <name type="common">White beech mushroom</name>
    <name type="synonym">Agaricus marmoreus</name>
    <dbReference type="NCBI Taxonomy" id="39966"/>
    <lineage>
        <taxon>Eukaryota</taxon>
        <taxon>Fungi</taxon>
        <taxon>Dikarya</taxon>
        <taxon>Basidiomycota</taxon>
        <taxon>Agaricomycotina</taxon>
        <taxon>Agaricomycetes</taxon>
        <taxon>Agaricomycetidae</taxon>
        <taxon>Agaricales</taxon>
        <taxon>Tricholomatineae</taxon>
        <taxon>Lyophyllaceae</taxon>
        <taxon>Hypsizygus</taxon>
    </lineage>
</organism>
<sequence length="73" mass="8022">MSPPVIRGYAALRLSKLERVSPRSITDSGLPLNPITLRSITSGSISTYIPEFGARRSLELSAQRSYVLTWTVS</sequence>
<dbReference type="InParanoid" id="A0A369JTG2"/>
<reference evidence="1" key="1">
    <citation type="submission" date="2018-04" db="EMBL/GenBank/DDBJ databases">
        <title>Whole genome sequencing of Hypsizygus marmoreus.</title>
        <authorList>
            <person name="Choi I.-G."/>
            <person name="Min B."/>
            <person name="Kim J.-G."/>
            <person name="Kim S."/>
            <person name="Oh Y.-L."/>
            <person name="Kong W.-S."/>
            <person name="Park H."/>
            <person name="Jeong J."/>
            <person name="Song E.-S."/>
        </authorList>
    </citation>
    <scope>NUCLEOTIDE SEQUENCE [LARGE SCALE GENOMIC DNA]</scope>
    <source>
        <strain evidence="1">51987-8</strain>
    </source>
</reference>
<gene>
    <name evidence="1" type="ORF">Hypma_008334</name>
</gene>
<accession>A0A369JTG2</accession>
<protein>
    <submittedName>
        <fullName evidence="1">Uncharacterized protein</fullName>
    </submittedName>
</protein>
<evidence type="ECO:0000313" key="1">
    <source>
        <dbReference type="EMBL" id="RDB24520.1"/>
    </source>
</evidence>
<dbReference type="AlphaFoldDB" id="A0A369JTG2"/>